<dbReference type="PANTHER" id="PTHR42085">
    <property type="entry name" value="F-BOX DOMAIN-CONTAINING PROTEIN"/>
    <property type="match status" value="1"/>
</dbReference>
<proteinExistence type="predicted"/>
<evidence type="ECO:0000313" key="1">
    <source>
        <dbReference type="EMBL" id="KAK4545967.1"/>
    </source>
</evidence>
<name>A0AAV9JL76_9PEZI</name>
<evidence type="ECO:0000313" key="2">
    <source>
        <dbReference type="Proteomes" id="UP001324427"/>
    </source>
</evidence>
<protein>
    <submittedName>
        <fullName evidence="1">Uncharacterized protein</fullName>
    </submittedName>
</protein>
<dbReference type="InterPro" id="IPR038883">
    <property type="entry name" value="AN11006-like"/>
</dbReference>
<keyword evidence="2" id="KW-1185">Reference proteome</keyword>
<gene>
    <name evidence="1" type="ORF">LTR36_002531</name>
</gene>
<dbReference type="AlphaFoldDB" id="A0AAV9JL76"/>
<sequence>MANFLDLPKPVRERIYELHLESQEPITSSQHRAIIKHNWGEGARSMPPLLRLSRKIEKEAMPFYYANNHFIFDTVNGILAMGYDTWPRHLRLVRKVTCVWKVSEVYATETFKELARYKGLQELYIRVDEMAMLKKMLWRRNAHQRARVDDPTPQQQLAILRFPGIVGLLRLSGIPHVQFEKLLDRKGEAFGGPIPGGVLETQVAAKMQAPRNEPSSHGSDTGSFSFLSLSPELRNIVYDMLLRIPGQISPSPKSPTSAPKKHDPNSTVPSSALSLLAVNRQIHDEAVGIFYHHNAWLFHYSLHLHGFLQSLGPQRQSFLRDITVHYADLKSGGMSMVELTFALLKKLTGLKRLEVVLHGELARKITCRYWWSGYSNIHHANPAMIPGMKALFDLRGVEDIQIRDLILENSLEDAKKSKEYPTFNPNTAKANTITISRALEHFNAALSEAQHGRVNRELLEDNMWQTQDEFPTLNDVDERASPAL</sequence>
<accession>A0AAV9JL76</accession>
<organism evidence="1 2">
    <name type="scientific">Oleoguttula mirabilis</name>
    <dbReference type="NCBI Taxonomy" id="1507867"/>
    <lineage>
        <taxon>Eukaryota</taxon>
        <taxon>Fungi</taxon>
        <taxon>Dikarya</taxon>
        <taxon>Ascomycota</taxon>
        <taxon>Pezizomycotina</taxon>
        <taxon>Dothideomycetes</taxon>
        <taxon>Dothideomycetidae</taxon>
        <taxon>Mycosphaerellales</taxon>
        <taxon>Teratosphaeriaceae</taxon>
        <taxon>Oleoguttula</taxon>
    </lineage>
</organism>
<reference evidence="1 2" key="1">
    <citation type="submission" date="2021-11" db="EMBL/GenBank/DDBJ databases">
        <title>Black yeast isolated from Biological Soil Crust.</title>
        <authorList>
            <person name="Kurbessoian T."/>
        </authorList>
    </citation>
    <scope>NUCLEOTIDE SEQUENCE [LARGE SCALE GENOMIC DNA]</scope>
    <source>
        <strain evidence="1 2">CCFEE 5522</strain>
    </source>
</reference>
<dbReference type="EMBL" id="JAVFHQ010000017">
    <property type="protein sequence ID" value="KAK4545967.1"/>
    <property type="molecule type" value="Genomic_DNA"/>
</dbReference>
<comment type="caution">
    <text evidence="1">The sequence shown here is derived from an EMBL/GenBank/DDBJ whole genome shotgun (WGS) entry which is preliminary data.</text>
</comment>
<dbReference type="Proteomes" id="UP001324427">
    <property type="component" value="Unassembled WGS sequence"/>
</dbReference>
<dbReference type="PANTHER" id="PTHR42085:SF2">
    <property type="entry name" value="F-BOX DOMAIN-CONTAINING PROTEIN"/>
    <property type="match status" value="1"/>
</dbReference>